<evidence type="ECO:0000313" key="5">
    <source>
        <dbReference type="EMBL" id="CAL1170356.1"/>
    </source>
</evidence>
<dbReference type="EMBL" id="CAMXCT030006613">
    <property type="protein sequence ID" value="CAL4804293.1"/>
    <property type="molecule type" value="Genomic_DNA"/>
</dbReference>
<evidence type="ECO:0000259" key="3">
    <source>
        <dbReference type="PROSITE" id="PS50280"/>
    </source>
</evidence>
<name>A0A9P1DWY5_9DINO</name>
<evidence type="ECO:0000256" key="2">
    <source>
        <dbReference type="SAM" id="Phobius"/>
    </source>
</evidence>
<dbReference type="EMBL" id="CAMXCT020006613">
    <property type="protein sequence ID" value="CAL1170356.1"/>
    <property type="molecule type" value="Genomic_DNA"/>
</dbReference>
<organism evidence="4">
    <name type="scientific">Cladocopium goreaui</name>
    <dbReference type="NCBI Taxonomy" id="2562237"/>
    <lineage>
        <taxon>Eukaryota</taxon>
        <taxon>Sar</taxon>
        <taxon>Alveolata</taxon>
        <taxon>Dinophyceae</taxon>
        <taxon>Suessiales</taxon>
        <taxon>Symbiodiniaceae</taxon>
        <taxon>Cladocopium</taxon>
    </lineage>
</organism>
<comment type="caution">
    <text evidence="4">The sequence shown here is derived from an EMBL/GenBank/DDBJ whole genome shotgun (WGS) entry which is preliminary data.</text>
</comment>
<accession>A0A9P1DWY5</accession>
<gene>
    <name evidence="4" type="ORF">C1SCF055_LOCUS41661</name>
</gene>
<dbReference type="Gene3D" id="3.90.1410.10">
    <property type="entry name" value="set domain protein methyltransferase, domain 1"/>
    <property type="match status" value="1"/>
</dbReference>
<reference evidence="4" key="1">
    <citation type="submission" date="2022-10" db="EMBL/GenBank/DDBJ databases">
        <authorList>
            <person name="Chen Y."/>
            <person name="Dougan E. K."/>
            <person name="Chan C."/>
            <person name="Rhodes N."/>
            <person name="Thang M."/>
        </authorList>
    </citation>
    <scope>NUCLEOTIDE SEQUENCE</scope>
</reference>
<dbReference type="PANTHER" id="PTHR13271">
    <property type="entry name" value="UNCHARACTERIZED PUTATIVE METHYLTRANSFERASE"/>
    <property type="match status" value="1"/>
</dbReference>
<keyword evidence="2" id="KW-0812">Transmembrane</keyword>
<evidence type="ECO:0000313" key="4">
    <source>
        <dbReference type="EMBL" id="CAI4016981.1"/>
    </source>
</evidence>
<dbReference type="OrthoDB" id="432202at2759"/>
<dbReference type="CDD" id="cd10527">
    <property type="entry name" value="SET_LSMT"/>
    <property type="match status" value="1"/>
</dbReference>
<sequence length="505" mass="56893">MGKSKPSRSREAEKVPPETSSQSSSWTSSIWLYGTFSLLGVLLSLATRLGGPDAAMKYQNLANWVSSHGGFVSAKLRYVDETVKGAMLVAAQNIKSGEKILQIPRDLQISDASIRQRSDLPSHVDGIDDLSLGRSGVAAMAAWLSSQYGSFLQSPASVGIWQPWWDMFSPPFSMPFYRETREQLLLVGSFEFQEIRRSLFWYTRDFEKLTASCKTKCSKELQMMDMNTYQAVNQFILSHAAKGPGGKPHIIPIFEFLNHLPELTSDLNYEMDDNGDLVVSAKWEIPADEEITISYGRRSNPELLASFGFADPPFLEPFWSLRIFTQVLAEKYYTELDIEDMEIDVRLATPWLSSLPGDIAAPEEVANSTLHTLQWELARGKGTVPTLLSLVETVADHFISWYSKDHFISTFRDTLEENRGKNASSSVWWRSQDASSFSRQQFAARLQTLGRAKRLELVEAASEADLSDPRRLGFWNSTVVRVKMSEYLCALAYKEAVLLIREELA</sequence>
<keyword evidence="2" id="KW-1133">Transmembrane helix</keyword>
<dbReference type="PROSITE" id="PS50280">
    <property type="entry name" value="SET"/>
    <property type="match status" value="1"/>
</dbReference>
<keyword evidence="7" id="KW-1185">Reference proteome</keyword>
<proteinExistence type="predicted"/>
<keyword evidence="6" id="KW-0489">Methyltransferase</keyword>
<feature type="non-terminal residue" evidence="4">
    <location>
        <position position="505"/>
    </location>
</feature>
<reference evidence="5" key="2">
    <citation type="submission" date="2024-04" db="EMBL/GenBank/DDBJ databases">
        <authorList>
            <person name="Chen Y."/>
            <person name="Shah S."/>
            <person name="Dougan E. K."/>
            <person name="Thang M."/>
            <person name="Chan C."/>
        </authorList>
    </citation>
    <scope>NUCLEOTIDE SEQUENCE [LARGE SCALE GENOMIC DNA]</scope>
</reference>
<keyword evidence="6" id="KW-0808">Transferase</keyword>
<dbReference type="InterPro" id="IPR046341">
    <property type="entry name" value="SET_dom_sf"/>
</dbReference>
<dbReference type="Pfam" id="PF00856">
    <property type="entry name" value="SET"/>
    <property type="match status" value="1"/>
</dbReference>
<dbReference type="SUPFAM" id="SSF82199">
    <property type="entry name" value="SET domain"/>
    <property type="match status" value="1"/>
</dbReference>
<protein>
    <submittedName>
        <fullName evidence="6">N-lysine methyltransferase setd6 (SE T domain-containing protein 6)</fullName>
    </submittedName>
</protein>
<dbReference type="AlphaFoldDB" id="A0A9P1DWY5"/>
<keyword evidence="2" id="KW-0472">Membrane</keyword>
<evidence type="ECO:0000313" key="7">
    <source>
        <dbReference type="Proteomes" id="UP001152797"/>
    </source>
</evidence>
<evidence type="ECO:0000313" key="6">
    <source>
        <dbReference type="EMBL" id="CAL4804293.1"/>
    </source>
</evidence>
<dbReference type="EMBL" id="CAMXCT010006613">
    <property type="protein sequence ID" value="CAI4016981.1"/>
    <property type="molecule type" value="Genomic_DNA"/>
</dbReference>
<evidence type="ECO:0000256" key="1">
    <source>
        <dbReference type="SAM" id="MobiDB-lite"/>
    </source>
</evidence>
<feature type="region of interest" description="Disordered" evidence="1">
    <location>
        <begin position="1"/>
        <end position="25"/>
    </location>
</feature>
<feature type="domain" description="SET" evidence="3">
    <location>
        <begin position="74"/>
        <end position="296"/>
    </location>
</feature>
<feature type="transmembrane region" description="Helical" evidence="2">
    <location>
        <begin position="30"/>
        <end position="49"/>
    </location>
</feature>
<dbReference type="InterPro" id="IPR001214">
    <property type="entry name" value="SET_dom"/>
</dbReference>
<dbReference type="Proteomes" id="UP001152797">
    <property type="component" value="Unassembled WGS sequence"/>
</dbReference>
<dbReference type="GO" id="GO:0016279">
    <property type="term" value="F:protein-lysine N-methyltransferase activity"/>
    <property type="evidence" value="ECO:0007669"/>
    <property type="project" value="TreeGrafter"/>
</dbReference>
<dbReference type="GO" id="GO:0032259">
    <property type="term" value="P:methylation"/>
    <property type="evidence" value="ECO:0007669"/>
    <property type="project" value="UniProtKB-KW"/>
</dbReference>
<dbReference type="InterPro" id="IPR050600">
    <property type="entry name" value="SETD3_SETD6_MTase"/>
</dbReference>